<dbReference type="EMBL" id="JAYGIE010000001">
    <property type="protein sequence ID" value="MEA5475996.1"/>
    <property type="molecule type" value="Genomic_DNA"/>
</dbReference>
<organism evidence="1 2">
    <name type="scientific">Pseudanabaena galeata UHCC 0370</name>
    <dbReference type="NCBI Taxonomy" id="3110310"/>
    <lineage>
        <taxon>Bacteria</taxon>
        <taxon>Bacillati</taxon>
        <taxon>Cyanobacteriota</taxon>
        <taxon>Cyanophyceae</taxon>
        <taxon>Pseudanabaenales</taxon>
        <taxon>Pseudanabaenaceae</taxon>
        <taxon>Pseudanabaena</taxon>
    </lineage>
</organism>
<protein>
    <submittedName>
        <fullName evidence="1">Toxin-antitoxin system HicB family antitoxin</fullName>
    </submittedName>
</protein>
<keyword evidence="2" id="KW-1185">Reference proteome</keyword>
<accession>A0ABU5TCI2</accession>
<comment type="caution">
    <text evidence="1">The sequence shown here is derived from an EMBL/GenBank/DDBJ whole genome shotgun (WGS) entry which is preliminary data.</text>
</comment>
<sequence>MATLTIRLPDDKHLRLKKLAESQGLSVNKLIEELSTIALVEFDTHTRFKLLAAKGDRAIGLKLLDKLDSLTEYNRDYD</sequence>
<gene>
    <name evidence="1" type="ORF">VB774_00035</name>
</gene>
<name>A0ABU5TCI2_9CYAN</name>
<proteinExistence type="predicted"/>
<dbReference type="Pfam" id="PF05534">
    <property type="entry name" value="HicB"/>
    <property type="match status" value="1"/>
</dbReference>
<dbReference type="RefSeq" id="WP_281008058.1">
    <property type="nucleotide sequence ID" value="NZ_JAYGIE010000001.1"/>
</dbReference>
<evidence type="ECO:0000313" key="2">
    <source>
        <dbReference type="Proteomes" id="UP001301388"/>
    </source>
</evidence>
<reference evidence="1 2" key="1">
    <citation type="submission" date="2023-12" db="EMBL/GenBank/DDBJ databases">
        <title>Baltic Sea Cyanobacteria.</title>
        <authorList>
            <person name="Delbaje E."/>
            <person name="Fewer D.P."/>
            <person name="Shishido T.K."/>
        </authorList>
    </citation>
    <scope>NUCLEOTIDE SEQUENCE [LARGE SCALE GENOMIC DNA]</scope>
    <source>
        <strain evidence="1 2">UHCC 0370</strain>
    </source>
</reference>
<dbReference type="SUPFAM" id="SSF47598">
    <property type="entry name" value="Ribbon-helix-helix"/>
    <property type="match status" value="1"/>
</dbReference>
<evidence type="ECO:0000313" key="1">
    <source>
        <dbReference type="EMBL" id="MEA5475996.1"/>
    </source>
</evidence>
<dbReference type="InterPro" id="IPR010985">
    <property type="entry name" value="Ribbon_hlx_hlx"/>
</dbReference>
<dbReference type="InterPro" id="IPR008651">
    <property type="entry name" value="Uncharacterised_HicB"/>
</dbReference>
<dbReference type="Proteomes" id="UP001301388">
    <property type="component" value="Unassembled WGS sequence"/>
</dbReference>